<evidence type="ECO:0000313" key="1">
    <source>
        <dbReference type="EMBL" id="KRM92889.1"/>
    </source>
</evidence>
<protein>
    <recommendedName>
        <fullName evidence="3">HTH cro/C1-type domain-containing protein</fullName>
    </recommendedName>
</protein>
<dbReference type="PATRIC" id="fig|1423796.3.peg.928"/>
<dbReference type="Proteomes" id="UP000051638">
    <property type="component" value="Unassembled WGS sequence"/>
</dbReference>
<dbReference type="AlphaFoldDB" id="A0A0R2CY32"/>
<dbReference type="OrthoDB" id="2149381at2"/>
<comment type="caution">
    <text evidence="1">The sequence shown here is derived from an EMBL/GenBank/DDBJ whole genome shotgun (WGS) entry which is preliminary data.</text>
</comment>
<evidence type="ECO:0008006" key="3">
    <source>
        <dbReference type="Google" id="ProtNLM"/>
    </source>
</evidence>
<dbReference type="EMBL" id="AYYI01000105">
    <property type="protein sequence ID" value="KRM92889.1"/>
    <property type="molecule type" value="Genomic_DNA"/>
</dbReference>
<name>A0A0R2CY32_9LACO</name>
<accession>A0A0R2CY32</accession>
<reference evidence="1 2" key="1">
    <citation type="journal article" date="2015" name="Genome Announc.">
        <title>Expanding the biotechnology potential of lactobacilli through comparative genomics of 213 strains and associated genera.</title>
        <authorList>
            <person name="Sun Z."/>
            <person name="Harris H.M."/>
            <person name="McCann A."/>
            <person name="Guo C."/>
            <person name="Argimon S."/>
            <person name="Zhang W."/>
            <person name="Yang X."/>
            <person name="Jeffery I.B."/>
            <person name="Cooney J.C."/>
            <person name="Kagawa T.F."/>
            <person name="Liu W."/>
            <person name="Song Y."/>
            <person name="Salvetti E."/>
            <person name="Wrobel A."/>
            <person name="Rasinkangas P."/>
            <person name="Parkhill J."/>
            <person name="Rea M.C."/>
            <person name="O'Sullivan O."/>
            <person name="Ritari J."/>
            <person name="Douillard F.P."/>
            <person name="Paul Ross R."/>
            <person name="Yang R."/>
            <person name="Briner A.E."/>
            <person name="Felis G.E."/>
            <person name="de Vos W.M."/>
            <person name="Barrangou R."/>
            <person name="Klaenhammer T.R."/>
            <person name="Caufield P.W."/>
            <person name="Cui Y."/>
            <person name="Zhang H."/>
            <person name="O'Toole P.W."/>
        </authorList>
    </citation>
    <scope>NUCLEOTIDE SEQUENCE [LARGE SCALE GENOMIC DNA]</scope>
    <source>
        <strain evidence="1 2">DSM 20253</strain>
    </source>
</reference>
<dbReference type="RefSeq" id="WP_057874910.1">
    <property type="nucleotide sequence ID" value="NZ_AYYI01000105.1"/>
</dbReference>
<evidence type="ECO:0000313" key="2">
    <source>
        <dbReference type="Proteomes" id="UP000051638"/>
    </source>
</evidence>
<proteinExistence type="predicted"/>
<dbReference type="STRING" id="1423796.FC24_GL000907"/>
<organism evidence="1 2">
    <name type="scientific">Loigolactobacillus rennini DSM 20253</name>
    <dbReference type="NCBI Taxonomy" id="1423796"/>
    <lineage>
        <taxon>Bacteria</taxon>
        <taxon>Bacillati</taxon>
        <taxon>Bacillota</taxon>
        <taxon>Bacilli</taxon>
        <taxon>Lactobacillales</taxon>
        <taxon>Lactobacillaceae</taxon>
        <taxon>Loigolactobacillus</taxon>
    </lineage>
</organism>
<sequence>MTDEKWKWKEELTRARLSQADVGMFLNLSESQMSHLVSKMVRGKGLTATAQDQERWKRALEYIHFSQNKQLKELAIKS</sequence>
<gene>
    <name evidence="1" type="ORF">FC24_GL000907</name>
</gene>
<keyword evidence="2" id="KW-1185">Reference proteome</keyword>